<dbReference type="SUPFAM" id="SSF49899">
    <property type="entry name" value="Concanavalin A-like lectins/glucanases"/>
    <property type="match status" value="1"/>
</dbReference>
<keyword evidence="3 6" id="KW-0326">Glycosidase</keyword>
<comment type="caution">
    <text evidence="9">The sequence shown here is derived from an EMBL/GenBank/DDBJ whole genome shotgun (WGS) entry which is preliminary data.</text>
</comment>
<keyword evidence="2 6" id="KW-0378">Hydrolase</keyword>
<evidence type="ECO:0000256" key="2">
    <source>
        <dbReference type="ARBA" id="ARBA00022801"/>
    </source>
</evidence>
<dbReference type="Gene3D" id="2.60.120.200">
    <property type="match status" value="1"/>
</dbReference>
<evidence type="ECO:0000256" key="1">
    <source>
        <dbReference type="ARBA" id="ARBA00009865"/>
    </source>
</evidence>
<dbReference type="Proteomes" id="UP001155182">
    <property type="component" value="Unassembled WGS sequence"/>
</dbReference>
<feature type="active site" description="Proton acceptor" evidence="4">
    <location>
        <position position="41"/>
    </location>
</feature>
<evidence type="ECO:0000256" key="6">
    <source>
        <dbReference type="RuleBase" id="RU361187"/>
    </source>
</evidence>
<dbReference type="SUPFAM" id="SSF75005">
    <property type="entry name" value="Arabinanase/levansucrase/invertase"/>
    <property type="match status" value="1"/>
</dbReference>
<dbReference type="Pfam" id="PF17851">
    <property type="entry name" value="GH43_C2"/>
    <property type="match status" value="1"/>
</dbReference>
<feature type="signal peptide" evidence="7">
    <location>
        <begin position="1"/>
        <end position="19"/>
    </location>
</feature>
<sequence length="500" mass="56155">MKRILTIALFFHLSVCAFAQSQTSPNEKTFQNPIFAGDYPDPSLLRDGDDYYIVHSSFEYYPGLLIWHSKDLINWKPVTNALHKYVGSVWAPDLVKYKDKYYIYFPANNTNYVITANSINGPWTDPVDLKIGNIDPGHVTDKDGKRYLYFSSGGYVPLTDEGLSVAGEYKHAYDGWKIPRDWSIECFCMEGPKLVKHGDYYYMTLAEGGTAGPATSHMIISARSKSPLGPWENSPYNPILRTTASSEKWWSKGHGTLFEDLKGKWWIVFHAYENGFYNMGRQTLLQPVEWTKDGWFKSPEGIKTERPIANSLAAASATTFSLSDKFDAKTLSPQWKFFGGCDTTRFHADNTGLEIKGKGNGVGDCAPMLCIPSDHAYTADVELFIEGKATGGIVLFYNNNAHSGILADSENVQADLHGWQFVTEKKVLDKHVFLRIKNVNNAVDMYYSTNGTNWIKIENSAEVSALHHNVLGGFLSLRIGLCSMGEGSVRFKNFTYKPMK</sequence>
<name>A0A9X2F4A3_9SPHI</name>
<dbReference type="Gene3D" id="2.115.10.20">
    <property type="entry name" value="Glycosyl hydrolase domain, family 43"/>
    <property type="match status" value="1"/>
</dbReference>
<dbReference type="AlphaFoldDB" id="A0A9X2F4A3"/>
<feature type="domain" description="Beta-xylosidase C-terminal Concanavalin A-like" evidence="8">
    <location>
        <begin position="323"/>
        <end position="497"/>
    </location>
</feature>
<comment type="similarity">
    <text evidence="1 6">Belongs to the glycosyl hydrolase 43 family.</text>
</comment>
<protein>
    <submittedName>
        <fullName evidence="9">Family 43 glycosylhydrolase</fullName>
    </submittedName>
</protein>
<proteinExistence type="inferred from homology"/>
<dbReference type="InterPro" id="IPR041542">
    <property type="entry name" value="GH43_C2"/>
</dbReference>
<reference evidence="9" key="1">
    <citation type="submission" date="2022-06" db="EMBL/GenBank/DDBJ databases">
        <title>Solitalea sp. MAHUQ-68 isolated from rhizospheric soil.</title>
        <authorList>
            <person name="Huq M.A."/>
        </authorList>
    </citation>
    <scope>NUCLEOTIDE SEQUENCE</scope>
    <source>
        <strain evidence="9">MAHUQ-68</strain>
    </source>
</reference>
<evidence type="ECO:0000256" key="4">
    <source>
        <dbReference type="PIRSR" id="PIRSR606710-1"/>
    </source>
</evidence>
<feature type="chain" id="PRO_5040758130" evidence="7">
    <location>
        <begin position="20"/>
        <end position="500"/>
    </location>
</feature>
<dbReference type="InterPro" id="IPR013320">
    <property type="entry name" value="ConA-like_dom_sf"/>
</dbReference>
<dbReference type="InterPro" id="IPR023296">
    <property type="entry name" value="Glyco_hydro_beta-prop_sf"/>
</dbReference>
<organism evidence="9 10">
    <name type="scientific">Solitalea agri</name>
    <dbReference type="NCBI Taxonomy" id="2953739"/>
    <lineage>
        <taxon>Bacteria</taxon>
        <taxon>Pseudomonadati</taxon>
        <taxon>Bacteroidota</taxon>
        <taxon>Sphingobacteriia</taxon>
        <taxon>Sphingobacteriales</taxon>
        <taxon>Sphingobacteriaceae</taxon>
        <taxon>Solitalea</taxon>
    </lineage>
</organism>
<evidence type="ECO:0000256" key="7">
    <source>
        <dbReference type="SAM" id="SignalP"/>
    </source>
</evidence>
<dbReference type="InterPro" id="IPR051795">
    <property type="entry name" value="Glycosyl_Hydrlase_43"/>
</dbReference>
<evidence type="ECO:0000313" key="10">
    <source>
        <dbReference type="Proteomes" id="UP001155182"/>
    </source>
</evidence>
<evidence type="ECO:0000259" key="8">
    <source>
        <dbReference type="Pfam" id="PF17851"/>
    </source>
</evidence>
<keyword evidence="10" id="KW-1185">Reference proteome</keyword>
<feature type="site" description="Important for catalytic activity, responsible for pKa modulation of the active site Glu and correct orientation of both the proton donor and substrate" evidence="5">
    <location>
        <position position="135"/>
    </location>
</feature>
<keyword evidence="7" id="KW-0732">Signal</keyword>
<evidence type="ECO:0000313" key="9">
    <source>
        <dbReference type="EMBL" id="MCO4292066.1"/>
    </source>
</evidence>
<dbReference type="RefSeq" id="WP_252586325.1">
    <property type="nucleotide sequence ID" value="NZ_JAMWYS010000017.1"/>
</dbReference>
<dbReference type="EMBL" id="JAMWYS010000017">
    <property type="protein sequence ID" value="MCO4292066.1"/>
    <property type="molecule type" value="Genomic_DNA"/>
</dbReference>
<evidence type="ECO:0000256" key="3">
    <source>
        <dbReference type="ARBA" id="ARBA00023295"/>
    </source>
</evidence>
<dbReference type="PANTHER" id="PTHR42812">
    <property type="entry name" value="BETA-XYLOSIDASE"/>
    <property type="match status" value="1"/>
</dbReference>
<dbReference type="GO" id="GO:0005975">
    <property type="term" value="P:carbohydrate metabolic process"/>
    <property type="evidence" value="ECO:0007669"/>
    <property type="project" value="InterPro"/>
</dbReference>
<dbReference type="CDD" id="cd09002">
    <property type="entry name" value="GH43_XYL-like"/>
    <property type="match status" value="1"/>
</dbReference>
<evidence type="ECO:0000256" key="5">
    <source>
        <dbReference type="PIRSR" id="PIRSR606710-2"/>
    </source>
</evidence>
<dbReference type="InterPro" id="IPR006710">
    <property type="entry name" value="Glyco_hydro_43"/>
</dbReference>
<dbReference type="PANTHER" id="PTHR42812:SF2">
    <property type="entry name" value="XYLOSIDASE_ARABINOSIDASE"/>
    <property type="match status" value="1"/>
</dbReference>
<dbReference type="Pfam" id="PF04616">
    <property type="entry name" value="Glyco_hydro_43"/>
    <property type="match status" value="1"/>
</dbReference>
<gene>
    <name evidence="9" type="ORF">NF867_04220</name>
</gene>
<accession>A0A9X2F4A3</accession>
<dbReference type="GO" id="GO:0004553">
    <property type="term" value="F:hydrolase activity, hydrolyzing O-glycosyl compounds"/>
    <property type="evidence" value="ECO:0007669"/>
    <property type="project" value="InterPro"/>
</dbReference>
<feature type="active site" description="Proton donor" evidence="4">
    <location>
        <position position="190"/>
    </location>
</feature>